<dbReference type="Proteomes" id="UP000175691">
    <property type="component" value="Unassembled WGS sequence"/>
</dbReference>
<keyword evidence="2" id="KW-1185">Reference proteome</keyword>
<protein>
    <submittedName>
        <fullName evidence="1">Transposase</fullName>
    </submittedName>
</protein>
<sequence>MNPCINCGACCATFRVSFYWSESDPFAGGSVPAELTEKISPNLVAMKGTNQPSPRCVALAGEVGSQVGCGIYEHRSSTCREFEAGTADCLKARLRHGINEDLIPVVAA</sequence>
<evidence type="ECO:0000313" key="1">
    <source>
        <dbReference type="EMBL" id="OFC71309.1"/>
    </source>
</evidence>
<gene>
    <name evidence="1" type="ORF">BFC18_09150</name>
</gene>
<dbReference type="OrthoDB" id="71604at2"/>
<organism evidence="1 2">
    <name type="scientific">Alteromonas confluentis</name>
    <dbReference type="NCBI Taxonomy" id="1656094"/>
    <lineage>
        <taxon>Bacteria</taxon>
        <taxon>Pseudomonadati</taxon>
        <taxon>Pseudomonadota</taxon>
        <taxon>Gammaproteobacteria</taxon>
        <taxon>Alteromonadales</taxon>
        <taxon>Alteromonadaceae</taxon>
        <taxon>Alteromonas/Salinimonas group</taxon>
        <taxon>Alteromonas</taxon>
    </lineage>
</organism>
<dbReference type="RefSeq" id="WP_070124977.1">
    <property type="nucleotide sequence ID" value="NZ_MDHN01000015.1"/>
</dbReference>
<proteinExistence type="predicted"/>
<name>A0A1E7ZCS4_9ALTE</name>
<dbReference type="AlphaFoldDB" id="A0A1E7ZCS4"/>
<reference evidence="1 2" key="1">
    <citation type="submission" date="2016-08" db="EMBL/GenBank/DDBJ databases">
        <authorList>
            <person name="Seilhamer J.J."/>
        </authorList>
    </citation>
    <scope>NUCLEOTIDE SEQUENCE [LARGE SCALE GENOMIC DNA]</scope>
    <source>
        <strain evidence="1 2">KCTC 42603</strain>
    </source>
</reference>
<evidence type="ECO:0000313" key="2">
    <source>
        <dbReference type="Proteomes" id="UP000175691"/>
    </source>
</evidence>
<dbReference type="InterPro" id="IPR005358">
    <property type="entry name" value="Puta_zinc/iron-chelating_dom"/>
</dbReference>
<dbReference type="EMBL" id="MDHN01000015">
    <property type="protein sequence ID" value="OFC71309.1"/>
    <property type="molecule type" value="Genomic_DNA"/>
</dbReference>
<dbReference type="STRING" id="1656094.BFC18_09150"/>
<comment type="caution">
    <text evidence="1">The sequence shown here is derived from an EMBL/GenBank/DDBJ whole genome shotgun (WGS) entry which is preliminary data.</text>
</comment>
<dbReference type="Pfam" id="PF03692">
    <property type="entry name" value="CxxCxxCC"/>
    <property type="match status" value="1"/>
</dbReference>
<accession>A0A1E7ZCS4</accession>